<name>A0A2N5WZY0_9GAMM</name>
<accession>A0A2N5WZY0</accession>
<gene>
    <name evidence="1" type="ORF">C0039_15405</name>
</gene>
<organism evidence="1 2">
    <name type="scientific">Pseudohalioglobus lutimaris</name>
    <dbReference type="NCBI Taxonomy" id="1737061"/>
    <lineage>
        <taxon>Bacteria</taxon>
        <taxon>Pseudomonadati</taxon>
        <taxon>Pseudomonadota</taxon>
        <taxon>Gammaproteobacteria</taxon>
        <taxon>Cellvibrionales</taxon>
        <taxon>Halieaceae</taxon>
        <taxon>Pseudohalioglobus</taxon>
    </lineage>
</organism>
<reference evidence="1 2" key="1">
    <citation type="submission" date="2018-01" db="EMBL/GenBank/DDBJ databases">
        <title>The draft genome sequence of Halioglobus lutimaris HF004.</title>
        <authorList>
            <person name="Du Z.-J."/>
            <person name="Shi M.-J."/>
        </authorList>
    </citation>
    <scope>NUCLEOTIDE SEQUENCE [LARGE SCALE GENOMIC DNA]</scope>
    <source>
        <strain evidence="1 2">HF004</strain>
    </source>
</reference>
<sequence>MKTSTSLSKKEVAKLKQDRRLAKRQINRMTKALPQPLADKEERIPETLKHAESAPLEKLRHLYALFDELSEHTSRFTACGSGCGDCCRKPVSLSELEIAYIEAETGVTRSTTLIVREGVGDCPFLKDQRCTIYHARPFVCRRHATYSSDNYWCHPDRCNEVEIGLVKFSGMETAMRNLRTIAGAARIFDIRDVFEPVE</sequence>
<dbReference type="Pfam" id="PF03692">
    <property type="entry name" value="CxxCxxCC"/>
    <property type="match status" value="1"/>
</dbReference>
<dbReference type="Proteomes" id="UP000235005">
    <property type="component" value="Unassembled WGS sequence"/>
</dbReference>
<dbReference type="AlphaFoldDB" id="A0A2N5WZY0"/>
<dbReference type="InterPro" id="IPR005358">
    <property type="entry name" value="Puta_zinc/iron-chelating_dom"/>
</dbReference>
<keyword evidence="2" id="KW-1185">Reference proteome</keyword>
<dbReference type="RefSeq" id="WP_101518571.1">
    <property type="nucleotide sequence ID" value="NZ_PKUS01000023.1"/>
</dbReference>
<evidence type="ECO:0000313" key="2">
    <source>
        <dbReference type="Proteomes" id="UP000235005"/>
    </source>
</evidence>
<evidence type="ECO:0000313" key="1">
    <source>
        <dbReference type="EMBL" id="PLW67803.1"/>
    </source>
</evidence>
<proteinExistence type="predicted"/>
<protein>
    <recommendedName>
        <fullName evidence="3">YkgJ family cysteine cluster protein</fullName>
    </recommendedName>
</protein>
<comment type="caution">
    <text evidence="1">The sequence shown here is derived from an EMBL/GenBank/DDBJ whole genome shotgun (WGS) entry which is preliminary data.</text>
</comment>
<dbReference type="EMBL" id="PKUS01000023">
    <property type="protein sequence ID" value="PLW67803.1"/>
    <property type="molecule type" value="Genomic_DNA"/>
</dbReference>
<evidence type="ECO:0008006" key="3">
    <source>
        <dbReference type="Google" id="ProtNLM"/>
    </source>
</evidence>
<dbReference type="OrthoDB" id="9806610at2"/>